<dbReference type="SUPFAM" id="SSF110921">
    <property type="entry name" value="2-isopropylmalate synthase LeuA, allosteric (dimerisation) domain"/>
    <property type="match status" value="1"/>
</dbReference>
<evidence type="ECO:0000313" key="3">
    <source>
        <dbReference type="EMBL" id="KIY91904.1"/>
    </source>
</evidence>
<proteinExistence type="predicted"/>
<evidence type="ECO:0000256" key="1">
    <source>
        <dbReference type="ARBA" id="ARBA00022679"/>
    </source>
</evidence>
<dbReference type="AlphaFoldDB" id="A0A0D2LIR6"/>
<dbReference type="KEGG" id="mng:MNEG_16059"/>
<sequence length="78" mass="7909">MSNEGWVTDAHSRVVQRSFSGSGADEDIVVASVRAYVTALNKMIGWLGTDSKNGAAASSAAKRPSVGSADVAVAIGKA</sequence>
<protein>
    <recommendedName>
        <fullName evidence="2">2-isopropylmalate synthase LeuA allosteric (dimerisation) domain-containing protein</fullName>
    </recommendedName>
</protein>
<name>A0A0D2LIR6_9CHLO</name>
<dbReference type="STRING" id="145388.A0A0D2LIR6"/>
<dbReference type="Proteomes" id="UP000054498">
    <property type="component" value="Unassembled WGS sequence"/>
</dbReference>
<evidence type="ECO:0000313" key="4">
    <source>
        <dbReference type="Proteomes" id="UP000054498"/>
    </source>
</evidence>
<evidence type="ECO:0000259" key="2">
    <source>
        <dbReference type="Pfam" id="PF08502"/>
    </source>
</evidence>
<reference evidence="3 4" key="1">
    <citation type="journal article" date="2013" name="BMC Genomics">
        <title>Reconstruction of the lipid metabolism for the microalga Monoraphidium neglectum from its genome sequence reveals characteristics suitable for biofuel production.</title>
        <authorList>
            <person name="Bogen C."/>
            <person name="Al-Dilaimi A."/>
            <person name="Albersmeier A."/>
            <person name="Wichmann J."/>
            <person name="Grundmann M."/>
            <person name="Rupp O."/>
            <person name="Lauersen K.J."/>
            <person name="Blifernez-Klassen O."/>
            <person name="Kalinowski J."/>
            <person name="Goesmann A."/>
            <person name="Mussgnug J.H."/>
            <person name="Kruse O."/>
        </authorList>
    </citation>
    <scope>NUCLEOTIDE SEQUENCE [LARGE SCALE GENOMIC DNA]</scope>
    <source>
        <strain evidence="3 4">SAG 48.87</strain>
    </source>
</reference>
<gene>
    <name evidence="3" type="ORF">MNEG_16059</name>
</gene>
<dbReference type="GO" id="GO:0003852">
    <property type="term" value="F:2-isopropylmalate synthase activity"/>
    <property type="evidence" value="ECO:0007669"/>
    <property type="project" value="InterPro"/>
</dbReference>
<accession>A0A0D2LIR6</accession>
<dbReference type="GeneID" id="25733781"/>
<dbReference type="InterPro" id="IPR013709">
    <property type="entry name" value="2-isopropylmalate_synth_dimer"/>
</dbReference>
<organism evidence="3 4">
    <name type="scientific">Monoraphidium neglectum</name>
    <dbReference type="NCBI Taxonomy" id="145388"/>
    <lineage>
        <taxon>Eukaryota</taxon>
        <taxon>Viridiplantae</taxon>
        <taxon>Chlorophyta</taxon>
        <taxon>core chlorophytes</taxon>
        <taxon>Chlorophyceae</taxon>
        <taxon>CS clade</taxon>
        <taxon>Sphaeropleales</taxon>
        <taxon>Selenastraceae</taxon>
        <taxon>Monoraphidium</taxon>
    </lineage>
</organism>
<dbReference type="Gene3D" id="3.30.160.270">
    <property type="match status" value="1"/>
</dbReference>
<dbReference type="OrthoDB" id="2015253at2759"/>
<dbReference type="EMBL" id="KK106151">
    <property type="protein sequence ID" value="KIY91904.1"/>
    <property type="molecule type" value="Genomic_DNA"/>
</dbReference>
<keyword evidence="4" id="KW-1185">Reference proteome</keyword>
<dbReference type="GO" id="GO:0009098">
    <property type="term" value="P:L-leucine biosynthetic process"/>
    <property type="evidence" value="ECO:0007669"/>
    <property type="project" value="InterPro"/>
</dbReference>
<dbReference type="InterPro" id="IPR036230">
    <property type="entry name" value="LeuA_allosteric_dom_sf"/>
</dbReference>
<feature type="domain" description="2-isopropylmalate synthase LeuA allosteric (dimerisation)" evidence="2">
    <location>
        <begin position="16"/>
        <end position="43"/>
    </location>
</feature>
<dbReference type="Pfam" id="PF08502">
    <property type="entry name" value="LeuA_dimer"/>
    <property type="match status" value="1"/>
</dbReference>
<dbReference type="RefSeq" id="XP_013890924.1">
    <property type="nucleotide sequence ID" value="XM_014035470.1"/>
</dbReference>
<keyword evidence="1" id="KW-0808">Transferase</keyword>